<dbReference type="EMBL" id="JAHXZJ010001864">
    <property type="protein sequence ID" value="KAH0550532.1"/>
    <property type="molecule type" value="Genomic_DNA"/>
</dbReference>
<gene>
    <name evidence="1" type="ORF">KQX54_020059</name>
</gene>
<sequence>MLHRCLPSPTAVPVEVLNRDPVQLGLVDPNRMQLLEPLLPNCGPWTGNLIHGFIREWDDRTQTTQRFIPMSFHNNLKD</sequence>
<name>A0AAV7IGN3_COTGL</name>
<reference evidence="1 2" key="1">
    <citation type="journal article" date="2021" name="J. Hered.">
        <title>A chromosome-level genome assembly of the parasitoid wasp, Cotesia glomerata (Hymenoptera: Braconidae).</title>
        <authorList>
            <person name="Pinto B.J."/>
            <person name="Weis J.J."/>
            <person name="Gamble T."/>
            <person name="Ode P.J."/>
            <person name="Paul R."/>
            <person name="Zaspel J.M."/>
        </authorList>
    </citation>
    <scope>NUCLEOTIDE SEQUENCE [LARGE SCALE GENOMIC DNA]</scope>
    <source>
        <strain evidence="1">CgM1</strain>
    </source>
</reference>
<protein>
    <submittedName>
        <fullName evidence="1">Uncharacterized protein</fullName>
    </submittedName>
</protein>
<evidence type="ECO:0000313" key="1">
    <source>
        <dbReference type="EMBL" id="KAH0550532.1"/>
    </source>
</evidence>
<proteinExistence type="predicted"/>
<dbReference type="Proteomes" id="UP000826195">
    <property type="component" value="Unassembled WGS sequence"/>
</dbReference>
<accession>A0AAV7IGN3</accession>
<keyword evidence="2" id="KW-1185">Reference proteome</keyword>
<comment type="caution">
    <text evidence="1">The sequence shown here is derived from an EMBL/GenBank/DDBJ whole genome shotgun (WGS) entry which is preliminary data.</text>
</comment>
<organism evidence="1 2">
    <name type="scientific">Cotesia glomerata</name>
    <name type="common">Lepidopteran parasitic wasp</name>
    <name type="synonym">Apanteles glomeratus</name>
    <dbReference type="NCBI Taxonomy" id="32391"/>
    <lineage>
        <taxon>Eukaryota</taxon>
        <taxon>Metazoa</taxon>
        <taxon>Ecdysozoa</taxon>
        <taxon>Arthropoda</taxon>
        <taxon>Hexapoda</taxon>
        <taxon>Insecta</taxon>
        <taxon>Pterygota</taxon>
        <taxon>Neoptera</taxon>
        <taxon>Endopterygota</taxon>
        <taxon>Hymenoptera</taxon>
        <taxon>Apocrita</taxon>
        <taxon>Ichneumonoidea</taxon>
        <taxon>Braconidae</taxon>
        <taxon>Microgastrinae</taxon>
        <taxon>Cotesia</taxon>
    </lineage>
</organism>
<evidence type="ECO:0000313" key="2">
    <source>
        <dbReference type="Proteomes" id="UP000826195"/>
    </source>
</evidence>
<dbReference type="AlphaFoldDB" id="A0AAV7IGN3"/>